<dbReference type="EMBL" id="LT608328">
    <property type="protein sequence ID" value="SCM57246.1"/>
    <property type="molecule type" value="Genomic_DNA"/>
</dbReference>
<accession>A0A1G4G698</accession>
<dbReference type="STRING" id="1642646.ING2E5A_1249"/>
<dbReference type="AlphaFoldDB" id="A0A1G4G698"/>
<evidence type="ECO:0000313" key="2">
    <source>
        <dbReference type="Proteomes" id="UP000178485"/>
    </source>
</evidence>
<evidence type="ECO:0000313" key="1">
    <source>
        <dbReference type="EMBL" id="SCM57246.1"/>
    </source>
</evidence>
<organism evidence="1 2">
    <name type="scientific">Petrimonas mucosa</name>
    <dbReference type="NCBI Taxonomy" id="1642646"/>
    <lineage>
        <taxon>Bacteria</taxon>
        <taxon>Pseudomonadati</taxon>
        <taxon>Bacteroidota</taxon>
        <taxon>Bacteroidia</taxon>
        <taxon>Bacteroidales</taxon>
        <taxon>Dysgonomonadaceae</taxon>
        <taxon>Petrimonas</taxon>
    </lineage>
</organism>
<protein>
    <submittedName>
        <fullName evidence="1">TonB-linked outer membrane protein, SusC/RagA family</fullName>
    </submittedName>
</protein>
<gene>
    <name evidence="1" type="ORF">ING2E5A_1249</name>
</gene>
<reference evidence="1 2" key="1">
    <citation type="submission" date="2016-08" db="EMBL/GenBank/DDBJ databases">
        <authorList>
            <person name="Seilhamer J.J."/>
        </authorList>
    </citation>
    <scope>NUCLEOTIDE SEQUENCE [LARGE SCALE GENOMIC DNA]</scope>
    <source>
        <strain evidence="1">ING2-E5A</strain>
    </source>
</reference>
<name>A0A1G4G698_9BACT</name>
<dbReference type="KEGG" id="pmuc:ING2E5A_1249"/>
<sequence length="74" mass="8525">MRDGSFLRLKSVEIGYTIPNRITNKLDIENFRLYVSGSNLLTFSKFKLWDVEMGSNGLNYPIQKVMNFGAQVTF</sequence>
<dbReference type="Proteomes" id="UP000178485">
    <property type="component" value="Chromosome i"/>
</dbReference>
<keyword evidence="2" id="KW-1185">Reference proteome</keyword>
<proteinExistence type="predicted"/>